<keyword evidence="3" id="KW-1185">Reference proteome</keyword>
<feature type="region of interest" description="Disordered" evidence="1">
    <location>
        <begin position="71"/>
        <end position="166"/>
    </location>
</feature>
<sequence length="166" mass="18473">MSGVIFHRIRTSQVRIPNFCNFFPFPRFPLFTTRPSLVNFSSREGAAYRPTFMRRRHVGIDFWTCGPPPEARATAATEKTTPNQPRTKCRRPMRAAAIAKVSAGPTRLAAGGKRPARRGHPATAQAQWPKEVSPDAIMSTPHDELSRAGHHHTSHPSSGAWVPRQT</sequence>
<protein>
    <submittedName>
        <fullName evidence="2">Uncharacterized protein</fullName>
    </submittedName>
</protein>
<proteinExistence type="predicted"/>
<accession>A0AAD9HPL4</accession>
<dbReference type="Proteomes" id="UP001232148">
    <property type="component" value="Unassembled WGS sequence"/>
</dbReference>
<evidence type="ECO:0000256" key="1">
    <source>
        <dbReference type="SAM" id="MobiDB-lite"/>
    </source>
</evidence>
<organism evidence="2 3">
    <name type="scientific">Colletotrichum zoysiae</name>
    <dbReference type="NCBI Taxonomy" id="1216348"/>
    <lineage>
        <taxon>Eukaryota</taxon>
        <taxon>Fungi</taxon>
        <taxon>Dikarya</taxon>
        <taxon>Ascomycota</taxon>
        <taxon>Pezizomycotina</taxon>
        <taxon>Sordariomycetes</taxon>
        <taxon>Hypocreomycetidae</taxon>
        <taxon>Glomerellales</taxon>
        <taxon>Glomerellaceae</taxon>
        <taxon>Colletotrichum</taxon>
        <taxon>Colletotrichum graminicola species complex</taxon>
    </lineage>
</organism>
<dbReference type="AlphaFoldDB" id="A0AAD9HPL4"/>
<feature type="compositionally biased region" description="Low complexity" evidence="1">
    <location>
        <begin position="71"/>
        <end position="82"/>
    </location>
</feature>
<dbReference type="EMBL" id="MU842836">
    <property type="protein sequence ID" value="KAK2031852.1"/>
    <property type="molecule type" value="Genomic_DNA"/>
</dbReference>
<gene>
    <name evidence="2" type="ORF">LX32DRAFT_245318</name>
</gene>
<reference evidence="2" key="1">
    <citation type="submission" date="2021-06" db="EMBL/GenBank/DDBJ databases">
        <title>Comparative genomics, transcriptomics and evolutionary studies reveal genomic signatures of adaptation to plant cell wall in hemibiotrophic fungi.</title>
        <authorList>
            <consortium name="DOE Joint Genome Institute"/>
            <person name="Baroncelli R."/>
            <person name="Diaz J.F."/>
            <person name="Benocci T."/>
            <person name="Peng M."/>
            <person name="Battaglia E."/>
            <person name="Haridas S."/>
            <person name="Andreopoulos W."/>
            <person name="Labutti K."/>
            <person name="Pangilinan J."/>
            <person name="Floch G.L."/>
            <person name="Makela M.R."/>
            <person name="Henrissat B."/>
            <person name="Grigoriev I.V."/>
            <person name="Crouch J.A."/>
            <person name="De Vries R.P."/>
            <person name="Sukno S.A."/>
            <person name="Thon M.R."/>
        </authorList>
    </citation>
    <scope>NUCLEOTIDE SEQUENCE</scope>
    <source>
        <strain evidence="2">MAFF235873</strain>
    </source>
</reference>
<evidence type="ECO:0000313" key="3">
    <source>
        <dbReference type="Proteomes" id="UP001232148"/>
    </source>
</evidence>
<comment type="caution">
    <text evidence="2">The sequence shown here is derived from an EMBL/GenBank/DDBJ whole genome shotgun (WGS) entry which is preliminary data.</text>
</comment>
<evidence type="ECO:0000313" key="2">
    <source>
        <dbReference type="EMBL" id="KAK2031852.1"/>
    </source>
</evidence>
<name>A0AAD9HPL4_9PEZI</name>